<reference evidence="1 2" key="1">
    <citation type="submission" date="2018-06" db="EMBL/GenBank/DDBJ databases">
        <title>Azoarcus communis strain SWub3 genome.</title>
        <authorList>
            <person name="Zorraquino Salvo V."/>
            <person name="Toubiana D."/>
            <person name="Blumwald E."/>
        </authorList>
    </citation>
    <scope>NUCLEOTIDE SEQUENCE [LARGE SCALE GENOMIC DNA]</scope>
    <source>
        <strain evidence="1 2">SWub3</strain>
    </source>
</reference>
<dbReference type="RefSeq" id="WP_110529057.1">
    <property type="nucleotide sequence ID" value="NZ_QKOE01000023.1"/>
</dbReference>
<protein>
    <submittedName>
        <fullName evidence="1">Uncharacterized protein</fullName>
    </submittedName>
</protein>
<evidence type="ECO:0000313" key="2">
    <source>
        <dbReference type="Proteomes" id="UP000248259"/>
    </source>
</evidence>
<organism evidence="1 2">
    <name type="scientific">Parazoarcus communis SWub3 = DSM 12120</name>
    <dbReference type="NCBI Taxonomy" id="1121029"/>
    <lineage>
        <taxon>Bacteria</taxon>
        <taxon>Pseudomonadati</taxon>
        <taxon>Pseudomonadota</taxon>
        <taxon>Betaproteobacteria</taxon>
        <taxon>Rhodocyclales</taxon>
        <taxon>Zoogloeaceae</taxon>
        <taxon>Parazoarcus</taxon>
    </lineage>
</organism>
<comment type="caution">
    <text evidence="1">The sequence shown here is derived from an EMBL/GenBank/DDBJ whole genome shotgun (WGS) entry which is preliminary data.</text>
</comment>
<keyword evidence="2" id="KW-1185">Reference proteome</keyword>
<name>A0A323UPX2_9RHOO</name>
<gene>
    <name evidence="1" type="ORF">DNK49_20210</name>
</gene>
<accession>A0A323UPX2</accession>
<proteinExistence type="predicted"/>
<dbReference type="EMBL" id="QKOE01000023">
    <property type="protein sequence ID" value="PZA14715.1"/>
    <property type="molecule type" value="Genomic_DNA"/>
</dbReference>
<sequence>MNEFYVERLGNEKDEHRVHRGSCPSLPPKEKLQFIGVRNNEAAALREAAWHWYSASNACPECMTG</sequence>
<dbReference type="AlphaFoldDB" id="A0A323UPX2"/>
<evidence type="ECO:0000313" key="1">
    <source>
        <dbReference type="EMBL" id="PZA14715.1"/>
    </source>
</evidence>
<dbReference type="OrthoDB" id="47198at2"/>
<dbReference type="Proteomes" id="UP000248259">
    <property type="component" value="Unassembled WGS sequence"/>
</dbReference>